<evidence type="ECO:0000313" key="2">
    <source>
        <dbReference type="Proteomes" id="UP001055879"/>
    </source>
</evidence>
<comment type="caution">
    <text evidence="1">The sequence shown here is derived from an EMBL/GenBank/DDBJ whole genome shotgun (WGS) entry which is preliminary data.</text>
</comment>
<proteinExistence type="predicted"/>
<dbReference type="EMBL" id="CM042062">
    <property type="protein sequence ID" value="KAI3669054.1"/>
    <property type="molecule type" value="Genomic_DNA"/>
</dbReference>
<reference evidence="1 2" key="2">
    <citation type="journal article" date="2022" name="Mol. Ecol. Resour.">
        <title>The genomes of chicory, endive, great burdock and yacon provide insights into Asteraceae paleo-polyploidization history and plant inulin production.</title>
        <authorList>
            <person name="Fan W."/>
            <person name="Wang S."/>
            <person name="Wang H."/>
            <person name="Wang A."/>
            <person name="Jiang F."/>
            <person name="Liu H."/>
            <person name="Zhao H."/>
            <person name="Xu D."/>
            <person name="Zhang Y."/>
        </authorList>
    </citation>
    <scope>NUCLEOTIDE SEQUENCE [LARGE SCALE GENOMIC DNA]</scope>
    <source>
        <strain evidence="2">cv. Niubang</strain>
    </source>
</reference>
<reference evidence="2" key="1">
    <citation type="journal article" date="2022" name="Mol. Ecol. Resour.">
        <title>The genomes of chicory, endive, great burdock and yacon provide insights into Asteraceae palaeo-polyploidization history and plant inulin production.</title>
        <authorList>
            <person name="Fan W."/>
            <person name="Wang S."/>
            <person name="Wang H."/>
            <person name="Wang A."/>
            <person name="Jiang F."/>
            <person name="Liu H."/>
            <person name="Zhao H."/>
            <person name="Xu D."/>
            <person name="Zhang Y."/>
        </authorList>
    </citation>
    <scope>NUCLEOTIDE SEQUENCE [LARGE SCALE GENOMIC DNA]</scope>
    <source>
        <strain evidence="2">cv. Niubang</strain>
    </source>
</reference>
<dbReference type="Proteomes" id="UP001055879">
    <property type="component" value="Linkage Group LG16"/>
</dbReference>
<name>A0ACB8XMN6_ARCLA</name>
<sequence length="87" mass="9709">MAIWCFQPNKITLVKSLSSATQSFQSSHGIFQQILIYSPLSRKLQTLLIDSPLSRKIQAPISLDSNQLHQFPLRLVISTITICSIPG</sequence>
<keyword evidence="2" id="KW-1185">Reference proteome</keyword>
<protein>
    <submittedName>
        <fullName evidence="1">Uncharacterized protein</fullName>
    </submittedName>
</protein>
<gene>
    <name evidence="1" type="ORF">L6452_40275</name>
</gene>
<organism evidence="1 2">
    <name type="scientific">Arctium lappa</name>
    <name type="common">Greater burdock</name>
    <name type="synonym">Lappa major</name>
    <dbReference type="NCBI Taxonomy" id="4217"/>
    <lineage>
        <taxon>Eukaryota</taxon>
        <taxon>Viridiplantae</taxon>
        <taxon>Streptophyta</taxon>
        <taxon>Embryophyta</taxon>
        <taxon>Tracheophyta</taxon>
        <taxon>Spermatophyta</taxon>
        <taxon>Magnoliopsida</taxon>
        <taxon>eudicotyledons</taxon>
        <taxon>Gunneridae</taxon>
        <taxon>Pentapetalae</taxon>
        <taxon>asterids</taxon>
        <taxon>campanulids</taxon>
        <taxon>Asterales</taxon>
        <taxon>Asteraceae</taxon>
        <taxon>Carduoideae</taxon>
        <taxon>Cardueae</taxon>
        <taxon>Arctiinae</taxon>
        <taxon>Arctium</taxon>
    </lineage>
</organism>
<accession>A0ACB8XMN6</accession>
<evidence type="ECO:0000313" key="1">
    <source>
        <dbReference type="EMBL" id="KAI3669054.1"/>
    </source>
</evidence>